<evidence type="ECO:0000313" key="1">
    <source>
        <dbReference type="EMBL" id="KAF3452168.1"/>
    </source>
</evidence>
<accession>A0A8K0MNH5</accession>
<dbReference type="AlphaFoldDB" id="A0A8K0MNH5"/>
<keyword evidence="2" id="KW-1185">Reference proteome</keyword>
<reference evidence="1" key="1">
    <citation type="submission" date="2020-03" db="EMBL/GenBank/DDBJ databases">
        <title>A high-quality chromosome-level genome assembly of a woody plant with both climbing and erect habits, Rhamnella rubrinervis.</title>
        <authorList>
            <person name="Lu Z."/>
            <person name="Yang Y."/>
            <person name="Zhu X."/>
            <person name="Sun Y."/>
        </authorList>
    </citation>
    <scope>NUCLEOTIDE SEQUENCE</scope>
    <source>
        <strain evidence="1">BYM</strain>
        <tissue evidence="1">Leaf</tissue>
    </source>
</reference>
<organism evidence="1 2">
    <name type="scientific">Rhamnella rubrinervis</name>
    <dbReference type="NCBI Taxonomy" id="2594499"/>
    <lineage>
        <taxon>Eukaryota</taxon>
        <taxon>Viridiplantae</taxon>
        <taxon>Streptophyta</taxon>
        <taxon>Embryophyta</taxon>
        <taxon>Tracheophyta</taxon>
        <taxon>Spermatophyta</taxon>
        <taxon>Magnoliopsida</taxon>
        <taxon>eudicotyledons</taxon>
        <taxon>Gunneridae</taxon>
        <taxon>Pentapetalae</taxon>
        <taxon>rosids</taxon>
        <taxon>fabids</taxon>
        <taxon>Rosales</taxon>
        <taxon>Rhamnaceae</taxon>
        <taxon>rhamnoid group</taxon>
        <taxon>Rhamneae</taxon>
        <taxon>Rhamnella</taxon>
    </lineage>
</organism>
<protein>
    <submittedName>
        <fullName evidence="1">Uncharacterized protein</fullName>
    </submittedName>
</protein>
<evidence type="ECO:0000313" key="2">
    <source>
        <dbReference type="Proteomes" id="UP000796880"/>
    </source>
</evidence>
<comment type="caution">
    <text evidence="1">The sequence shown here is derived from an EMBL/GenBank/DDBJ whole genome shotgun (WGS) entry which is preliminary data.</text>
</comment>
<dbReference type="Proteomes" id="UP000796880">
    <property type="component" value="Unassembled WGS sequence"/>
</dbReference>
<dbReference type="EMBL" id="VOIH02000003">
    <property type="protein sequence ID" value="KAF3452168.1"/>
    <property type="molecule type" value="Genomic_DNA"/>
</dbReference>
<name>A0A8K0MNH5_9ROSA</name>
<gene>
    <name evidence="1" type="ORF">FNV43_RR08266</name>
</gene>
<proteinExistence type="predicted"/>
<sequence length="100" mass="11417">MARYSASSVLDLDTVSCFLLFQEINDEPRKTQCLLHDHYFSCREDRAPPRRNPSLLEKKGEGCQVECLCPGLKEARWGESGRCTDRGVIYLSLRISYSCP</sequence>